<dbReference type="OrthoDB" id="312015at2759"/>
<proteinExistence type="inferred from homology"/>
<dbReference type="EMBL" id="CABFNQ020000660">
    <property type="protein sequence ID" value="CAH0021745.1"/>
    <property type="molecule type" value="Genomic_DNA"/>
</dbReference>
<evidence type="ECO:0000313" key="6">
    <source>
        <dbReference type="Proteomes" id="UP000696573"/>
    </source>
</evidence>
<keyword evidence="6" id="KW-1185">Reference proteome</keyword>
<comment type="caution">
    <text evidence="5">The sequence shown here is derived from an EMBL/GenBank/DDBJ whole genome shotgun (WGS) entry which is preliminary data.</text>
</comment>
<feature type="coiled-coil region" evidence="3">
    <location>
        <begin position="67"/>
        <end position="108"/>
    </location>
</feature>
<evidence type="ECO:0000256" key="1">
    <source>
        <dbReference type="ARBA" id="ARBA00009291"/>
    </source>
</evidence>
<comment type="similarity">
    <text evidence="1">Belongs to the ADIP family.</text>
</comment>
<dbReference type="Pfam" id="PF11559">
    <property type="entry name" value="ADIP"/>
    <property type="match status" value="1"/>
</dbReference>
<evidence type="ECO:0000313" key="5">
    <source>
        <dbReference type="EMBL" id="CAH0021745.1"/>
    </source>
</evidence>
<feature type="compositionally biased region" description="Acidic residues" evidence="4">
    <location>
        <begin position="364"/>
        <end position="379"/>
    </location>
</feature>
<feature type="region of interest" description="Disordered" evidence="4">
    <location>
        <begin position="410"/>
        <end position="593"/>
    </location>
</feature>
<dbReference type="InterPro" id="IPR021622">
    <property type="entry name" value="Afadin/alpha-actinin-bd"/>
</dbReference>
<protein>
    <recommendedName>
        <fullName evidence="7">NIMA interactive protein</fullName>
    </recommendedName>
</protein>
<feature type="compositionally biased region" description="Pro residues" evidence="4">
    <location>
        <begin position="451"/>
        <end position="461"/>
    </location>
</feature>
<feature type="compositionally biased region" description="Low complexity" evidence="4">
    <location>
        <begin position="548"/>
        <end position="557"/>
    </location>
</feature>
<feature type="region of interest" description="Disordered" evidence="4">
    <location>
        <begin position="620"/>
        <end position="701"/>
    </location>
</feature>
<evidence type="ECO:0000256" key="2">
    <source>
        <dbReference type="ARBA" id="ARBA00023054"/>
    </source>
</evidence>
<keyword evidence="2 3" id="KW-0175">Coiled coil</keyword>
<feature type="compositionally biased region" description="Low complexity" evidence="4">
    <location>
        <begin position="624"/>
        <end position="641"/>
    </location>
</feature>
<dbReference type="Proteomes" id="UP000696573">
    <property type="component" value="Unassembled WGS sequence"/>
</dbReference>
<accession>A0A9N9YKT7</accession>
<feature type="compositionally biased region" description="Acidic residues" evidence="4">
    <location>
        <begin position="410"/>
        <end position="432"/>
    </location>
</feature>
<feature type="compositionally biased region" description="Basic and acidic residues" evidence="4">
    <location>
        <begin position="514"/>
        <end position="524"/>
    </location>
</feature>
<organism evidence="5 6">
    <name type="scientific">Clonostachys rhizophaga</name>
    <dbReference type="NCBI Taxonomy" id="160324"/>
    <lineage>
        <taxon>Eukaryota</taxon>
        <taxon>Fungi</taxon>
        <taxon>Dikarya</taxon>
        <taxon>Ascomycota</taxon>
        <taxon>Pezizomycotina</taxon>
        <taxon>Sordariomycetes</taxon>
        <taxon>Hypocreomycetidae</taxon>
        <taxon>Hypocreales</taxon>
        <taxon>Bionectriaceae</taxon>
        <taxon>Clonostachys</taxon>
    </lineage>
</organism>
<feature type="compositionally biased region" description="Basic residues" evidence="4">
    <location>
        <begin position="673"/>
        <end position="685"/>
    </location>
</feature>
<feature type="region of interest" description="Disordered" evidence="4">
    <location>
        <begin position="358"/>
        <end position="379"/>
    </location>
</feature>
<name>A0A9N9YKT7_9HYPO</name>
<gene>
    <name evidence="5" type="ORF">CRHIZ90672A_00018472</name>
</gene>
<dbReference type="AlphaFoldDB" id="A0A9N9YKT7"/>
<reference evidence="5" key="1">
    <citation type="submission" date="2021-10" db="EMBL/GenBank/DDBJ databases">
        <authorList>
            <person name="Piombo E."/>
        </authorList>
    </citation>
    <scope>NUCLEOTIDE SEQUENCE</scope>
</reference>
<feature type="compositionally biased region" description="Basic and acidic residues" evidence="4">
    <location>
        <begin position="642"/>
        <end position="655"/>
    </location>
</feature>
<evidence type="ECO:0000256" key="3">
    <source>
        <dbReference type="SAM" id="Coils"/>
    </source>
</evidence>
<evidence type="ECO:0008006" key="7">
    <source>
        <dbReference type="Google" id="ProtNLM"/>
    </source>
</evidence>
<sequence>MIDTDNLRTASLYINNQLLSRGLLKDGQSIDFSNPERVDGDIAPTMGRIMSVVNDLILRRDRDAEHRESLSATMRSLRAENLKLANDVSRLSEKCAESQRKLDIAEASETSVRTQLKSAESVNRGLKDDLARTKALVAQARTACATEVRRRDRQIETLKKQVGEAGRARGSRTNSAITTITVTGDFGADTTTRNVAATGEGYSLRSETNAFLADLAQNLSEENEQILGAMRKAMGRLREMSGWENGQADGHITRAQGWEDMAPELDSVLEHMKTILSNPSFVPIEEVVVREEEINRLKDGWVKMESRWTEAVHLIESWRKRMAASGRPVCDEELKMGLRLSPVRVKNVAETRHAGRFGLSAVAEEQEEEQEEQDEPEEIQEVYHAQQSPTPYRNGTLDPMEQGQEDLQADDLSEDDLGEDDFYEDYDEEEPNVEILQQSVAMPSWREASPDSPPIPEPPRLSPLRNSPSAGNRGNPVKKIREKPGDFTTIAEENTWDLEQEQTGHRDKRVKKTPTKDEEQEKPHRSPVRTSLDDALLGKLEEDAAQENSNSTGSSSRGSDRQGTENLSAKTPRRGISRLPLPRNAEAGAQQSPLTMANIAAKLAASEKEADAARVRAKLKAVRGARGVQRPTSTVLETSSSESKKSETENVDPVKQDPAAQAPRQELKVEKRERRKSKVASRRRSTLSPWELETLITVPPQ</sequence>
<evidence type="ECO:0000256" key="4">
    <source>
        <dbReference type="SAM" id="MobiDB-lite"/>
    </source>
</evidence>